<dbReference type="PANTHER" id="PTHR32552:SF68">
    <property type="entry name" value="FERRICHROME OUTER MEMBRANE TRANSPORTER_PHAGE RECEPTOR"/>
    <property type="match status" value="1"/>
</dbReference>
<sequence>MKLASATSQGERADAVGLPQIKLGANARYVGETSSQRHQYRGGDYTVFDAMASYTAGPWRFALNLSNVSDKTFITACPYHCFYGEPRKAIASAVYHW</sequence>
<keyword evidence="5" id="KW-0812">Transmembrane</keyword>
<keyword evidence="2" id="KW-0813">Transport</keyword>
<reference evidence="12" key="1">
    <citation type="submission" date="2016-11" db="EMBL/GenBank/DDBJ databases">
        <authorList>
            <person name="Varghese N."/>
            <person name="Submissions S."/>
        </authorList>
    </citation>
    <scope>NUCLEOTIDE SEQUENCE [LARGE SCALE GENOMIC DNA]</scope>
    <source>
        <strain evidence="12">Sac-22</strain>
    </source>
</reference>
<comment type="subcellular location">
    <subcellularLocation>
        <location evidence="1">Cell outer membrane</location>
        <topology evidence="1">Multi-pass membrane protein</topology>
    </subcellularLocation>
</comment>
<evidence type="ECO:0000313" key="11">
    <source>
        <dbReference type="EMBL" id="SHN09257.1"/>
    </source>
</evidence>
<evidence type="ECO:0000256" key="1">
    <source>
        <dbReference type="ARBA" id="ARBA00004571"/>
    </source>
</evidence>
<evidence type="ECO:0000256" key="3">
    <source>
        <dbReference type="ARBA" id="ARBA00022452"/>
    </source>
</evidence>
<dbReference type="SUPFAM" id="SSF56935">
    <property type="entry name" value="Porins"/>
    <property type="match status" value="1"/>
</dbReference>
<dbReference type="OrthoDB" id="127311at2"/>
<keyword evidence="6" id="KW-0732">Signal</keyword>
<keyword evidence="9" id="KW-0472">Membrane</keyword>
<evidence type="ECO:0000256" key="8">
    <source>
        <dbReference type="ARBA" id="ARBA00023065"/>
    </source>
</evidence>
<evidence type="ECO:0000256" key="6">
    <source>
        <dbReference type="ARBA" id="ARBA00022729"/>
    </source>
</evidence>
<dbReference type="EMBL" id="FRCX01000004">
    <property type="protein sequence ID" value="SHN09257.1"/>
    <property type="molecule type" value="Genomic_DNA"/>
</dbReference>
<proteinExistence type="predicted"/>
<dbReference type="GO" id="GO:0009279">
    <property type="term" value="C:cell outer membrane"/>
    <property type="evidence" value="ECO:0007669"/>
    <property type="project" value="UniProtKB-SubCell"/>
</dbReference>
<keyword evidence="10" id="KW-0998">Cell outer membrane</keyword>
<organism evidence="11 12">
    <name type="scientific">Duganella sacchari</name>
    <dbReference type="NCBI Taxonomy" id="551987"/>
    <lineage>
        <taxon>Bacteria</taxon>
        <taxon>Pseudomonadati</taxon>
        <taxon>Pseudomonadota</taxon>
        <taxon>Betaproteobacteria</taxon>
        <taxon>Burkholderiales</taxon>
        <taxon>Oxalobacteraceae</taxon>
        <taxon>Telluria group</taxon>
        <taxon>Duganella</taxon>
    </lineage>
</organism>
<keyword evidence="3" id="KW-1134">Transmembrane beta strand</keyword>
<evidence type="ECO:0000256" key="9">
    <source>
        <dbReference type="ARBA" id="ARBA00023136"/>
    </source>
</evidence>
<dbReference type="STRING" id="551987.SAMN05192549_104266"/>
<dbReference type="PANTHER" id="PTHR32552">
    <property type="entry name" value="FERRICHROME IRON RECEPTOR-RELATED"/>
    <property type="match status" value="1"/>
</dbReference>
<evidence type="ECO:0000256" key="5">
    <source>
        <dbReference type="ARBA" id="ARBA00022692"/>
    </source>
</evidence>
<evidence type="ECO:0000256" key="4">
    <source>
        <dbReference type="ARBA" id="ARBA00022496"/>
    </source>
</evidence>
<accession>A0A1M7NYN8</accession>
<dbReference type="InterPro" id="IPR039426">
    <property type="entry name" value="TonB-dep_rcpt-like"/>
</dbReference>
<gene>
    <name evidence="11" type="ORF">SAMN05192549_104266</name>
</gene>
<evidence type="ECO:0000256" key="2">
    <source>
        <dbReference type="ARBA" id="ARBA00022448"/>
    </source>
</evidence>
<evidence type="ECO:0000313" key="12">
    <source>
        <dbReference type="Proteomes" id="UP000184339"/>
    </source>
</evidence>
<keyword evidence="4" id="KW-0410">Iron transport</keyword>
<evidence type="ECO:0000256" key="7">
    <source>
        <dbReference type="ARBA" id="ARBA00023004"/>
    </source>
</evidence>
<evidence type="ECO:0000256" key="10">
    <source>
        <dbReference type="ARBA" id="ARBA00023237"/>
    </source>
</evidence>
<protein>
    <submittedName>
        <fullName evidence="11">Iron complex outermembrane recepter protein</fullName>
    </submittedName>
</protein>
<dbReference type="GO" id="GO:0015344">
    <property type="term" value="F:siderophore uptake transmembrane transporter activity"/>
    <property type="evidence" value="ECO:0007669"/>
    <property type="project" value="TreeGrafter"/>
</dbReference>
<dbReference type="InterPro" id="IPR036942">
    <property type="entry name" value="Beta-barrel_TonB_sf"/>
</dbReference>
<dbReference type="AlphaFoldDB" id="A0A1M7NYN8"/>
<keyword evidence="7" id="KW-0408">Iron</keyword>
<keyword evidence="12" id="KW-1185">Reference proteome</keyword>
<keyword evidence="8" id="KW-0406">Ion transport</keyword>
<dbReference type="Proteomes" id="UP000184339">
    <property type="component" value="Unassembled WGS sequence"/>
</dbReference>
<dbReference type="Gene3D" id="2.40.170.20">
    <property type="entry name" value="TonB-dependent receptor, beta-barrel domain"/>
    <property type="match status" value="1"/>
</dbReference>
<dbReference type="RefSeq" id="WP_139260469.1">
    <property type="nucleotide sequence ID" value="NZ_FRCX01000004.1"/>
</dbReference>
<name>A0A1M7NYN8_9BURK</name>